<name>A0A7U2IA05_PHANO</name>
<organism evidence="4 5">
    <name type="scientific">Phaeosphaeria nodorum (strain SN15 / ATCC MYA-4574 / FGSC 10173)</name>
    <name type="common">Glume blotch fungus</name>
    <name type="synonym">Parastagonospora nodorum</name>
    <dbReference type="NCBI Taxonomy" id="321614"/>
    <lineage>
        <taxon>Eukaryota</taxon>
        <taxon>Fungi</taxon>
        <taxon>Dikarya</taxon>
        <taxon>Ascomycota</taxon>
        <taxon>Pezizomycotina</taxon>
        <taxon>Dothideomycetes</taxon>
        <taxon>Pleosporomycetidae</taxon>
        <taxon>Pleosporales</taxon>
        <taxon>Pleosporineae</taxon>
        <taxon>Phaeosphaeriaceae</taxon>
        <taxon>Parastagonospora</taxon>
    </lineage>
</organism>
<dbReference type="PANTHER" id="PTHR28133">
    <property type="entry name" value="REQUIRED FOR RESPIRATORY GROWTH PROTEIN 7, MITOCHONDRIAL"/>
    <property type="match status" value="1"/>
</dbReference>
<dbReference type="Proteomes" id="UP000663193">
    <property type="component" value="Chromosome 19"/>
</dbReference>
<evidence type="ECO:0000256" key="2">
    <source>
        <dbReference type="ARBA" id="ARBA00023128"/>
    </source>
</evidence>
<protein>
    <recommendedName>
        <fullName evidence="6">Required for respiratory growth protein 7, mitochondrial</fullName>
    </recommendedName>
</protein>
<evidence type="ECO:0000256" key="1">
    <source>
        <dbReference type="ARBA" id="ARBA00004173"/>
    </source>
</evidence>
<dbReference type="EMBL" id="CP069041">
    <property type="protein sequence ID" value="QRD05997.1"/>
    <property type="molecule type" value="Genomic_DNA"/>
</dbReference>
<accession>A0A7U2IA05</accession>
<reference evidence="5" key="1">
    <citation type="journal article" date="2021" name="BMC Genomics">
        <title>Chromosome-level genome assembly and manually-curated proteome of model necrotroph Parastagonospora nodorum Sn15 reveals a genome-wide trove of candidate effector homologs, and redundancy of virulence-related functions within an accessory chromosome.</title>
        <authorList>
            <person name="Bertazzoni S."/>
            <person name="Jones D.A.B."/>
            <person name="Phan H.T."/>
            <person name="Tan K.-C."/>
            <person name="Hane J.K."/>
        </authorList>
    </citation>
    <scope>NUCLEOTIDE SEQUENCE [LARGE SCALE GENOMIC DNA]</scope>
    <source>
        <strain evidence="5">SN15 / ATCC MYA-4574 / FGSC 10173)</strain>
    </source>
</reference>
<keyword evidence="2" id="KW-0496">Mitochondrion</keyword>
<dbReference type="PANTHER" id="PTHR28133:SF1">
    <property type="entry name" value="REQUIRED FOR RESPIRATORY GROWTH PROTEIN 7, MITOCHONDRIAL"/>
    <property type="match status" value="1"/>
</dbReference>
<proteinExistence type="predicted"/>
<feature type="region of interest" description="Disordered" evidence="3">
    <location>
        <begin position="297"/>
        <end position="371"/>
    </location>
</feature>
<dbReference type="OrthoDB" id="20734at2759"/>
<comment type="subcellular location">
    <subcellularLocation>
        <location evidence="1">Mitochondrion</location>
    </subcellularLocation>
</comment>
<evidence type="ECO:0008006" key="6">
    <source>
        <dbReference type="Google" id="ProtNLM"/>
    </source>
</evidence>
<gene>
    <name evidence="4" type="ORF">JI435_134160</name>
</gene>
<dbReference type="GO" id="GO:0005739">
    <property type="term" value="C:mitochondrion"/>
    <property type="evidence" value="ECO:0007669"/>
    <property type="project" value="UniProtKB-SubCell"/>
</dbReference>
<dbReference type="InterPro" id="IPR018828">
    <property type="entry name" value="RRG7"/>
</dbReference>
<evidence type="ECO:0000313" key="4">
    <source>
        <dbReference type="EMBL" id="QRD05997.1"/>
    </source>
</evidence>
<dbReference type="AlphaFoldDB" id="A0A7U2IA05"/>
<keyword evidence="5" id="KW-1185">Reference proteome</keyword>
<feature type="region of interest" description="Disordered" evidence="3">
    <location>
        <begin position="221"/>
        <end position="250"/>
    </location>
</feature>
<feature type="compositionally biased region" description="Basic residues" evidence="3">
    <location>
        <begin position="334"/>
        <end position="363"/>
    </location>
</feature>
<evidence type="ECO:0000256" key="3">
    <source>
        <dbReference type="SAM" id="MobiDB-lite"/>
    </source>
</evidence>
<evidence type="ECO:0000313" key="5">
    <source>
        <dbReference type="Proteomes" id="UP000663193"/>
    </source>
</evidence>
<sequence length="371" mass="40949">MRPSLRPPWPIKTQLLRWHPRAPQSIPRRIATTSAANAAPIDIPSLILSPGSKHHNSLSSYVAYAKQRKLGPDSPIYVGTHYEYTVALSLLRLGFSLLRVGAKSDAGIDLIGHWVLAPLHEPLRVIIQCKARTMSVSPCHLRDLEGSFPGVPPSWRNQDVLGLLITTQKATKGTLKALGESRRPMGFIMISHDGRIQQFVWNRAAAERGLEGVGVTVRHTPHIHSPQTAPPPQKPSKNPPKSKSAGTHKDIQLTWLGTPIFPERESLDADTLALMRQIHPKPPFQYYQRVETRLSSTKIDAALRDPEPRGGMVDPESAEKVTKLAMPESSEKKPRGRGRPIGRKNKPKVKPRGRGRPKGSKNKPKGDAEAG</sequence>
<feature type="compositionally biased region" description="Pro residues" evidence="3">
    <location>
        <begin position="228"/>
        <end position="238"/>
    </location>
</feature>
<dbReference type="Pfam" id="PF10356">
    <property type="entry name" value="RRG7"/>
    <property type="match status" value="2"/>
</dbReference>
<dbReference type="VEuPathDB" id="FungiDB:JI435_134160"/>